<dbReference type="PANTHER" id="PTHR43566:SF1">
    <property type="entry name" value="AAA+ ATPASE DOMAIN-CONTAINING PROTEIN"/>
    <property type="match status" value="1"/>
</dbReference>
<proteinExistence type="predicted"/>
<evidence type="ECO:0000259" key="1">
    <source>
        <dbReference type="Pfam" id="PF13173"/>
    </source>
</evidence>
<dbReference type="PANTHER" id="PTHR43566">
    <property type="entry name" value="CONSERVED PROTEIN"/>
    <property type="match status" value="1"/>
</dbReference>
<gene>
    <name evidence="3" type="ORF">ASZ90_006471</name>
</gene>
<feature type="domain" description="DUF4143" evidence="2">
    <location>
        <begin position="194"/>
        <end position="351"/>
    </location>
</feature>
<dbReference type="AlphaFoldDB" id="A0A0W8FS58"/>
<dbReference type="Pfam" id="PF13173">
    <property type="entry name" value="AAA_14"/>
    <property type="match status" value="1"/>
</dbReference>
<feature type="domain" description="AAA" evidence="1">
    <location>
        <begin position="22"/>
        <end position="148"/>
    </location>
</feature>
<name>A0A0W8FS58_9ZZZZ</name>
<dbReference type="EMBL" id="LNQE01000889">
    <property type="protein sequence ID" value="KUG23743.1"/>
    <property type="molecule type" value="Genomic_DNA"/>
</dbReference>
<protein>
    <recommendedName>
        <fullName evidence="4">Archaeal atpase</fullName>
    </recommendedName>
</protein>
<evidence type="ECO:0008006" key="4">
    <source>
        <dbReference type="Google" id="ProtNLM"/>
    </source>
</evidence>
<dbReference type="SUPFAM" id="SSF52540">
    <property type="entry name" value="P-loop containing nucleoside triphosphate hydrolases"/>
    <property type="match status" value="1"/>
</dbReference>
<dbReference type="Pfam" id="PF13635">
    <property type="entry name" value="DUF4143"/>
    <property type="match status" value="1"/>
</dbReference>
<dbReference type="InterPro" id="IPR025420">
    <property type="entry name" value="DUF4143"/>
</dbReference>
<dbReference type="InterPro" id="IPR027417">
    <property type="entry name" value="P-loop_NTPase"/>
</dbReference>
<evidence type="ECO:0000259" key="2">
    <source>
        <dbReference type="Pfam" id="PF13635"/>
    </source>
</evidence>
<dbReference type="InterPro" id="IPR041682">
    <property type="entry name" value="AAA_14"/>
</dbReference>
<dbReference type="CDD" id="cd00009">
    <property type="entry name" value="AAA"/>
    <property type="match status" value="1"/>
</dbReference>
<reference evidence="3" key="1">
    <citation type="journal article" date="2015" name="Proc. Natl. Acad. Sci. U.S.A.">
        <title>Networks of energetic and metabolic interactions define dynamics in microbial communities.</title>
        <authorList>
            <person name="Embree M."/>
            <person name="Liu J.K."/>
            <person name="Al-Bassam M.M."/>
            <person name="Zengler K."/>
        </authorList>
    </citation>
    <scope>NUCLEOTIDE SEQUENCE</scope>
</reference>
<comment type="caution">
    <text evidence="3">The sequence shown here is derived from an EMBL/GenBank/DDBJ whole genome shotgun (WGS) entry which is preliminary data.</text>
</comment>
<organism evidence="3">
    <name type="scientific">hydrocarbon metagenome</name>
    <dbReference type="NCBI Taxonomy" id="938273"/>
    <lineage>
        <taxon>unclassified sequences</taxon>
        <taxon>metagenomes</taxon>
        <taxon>ecological metagenomes</taxon>
    </lineage>
</organism>
<sequence>MKFERHLLSTLRDELSKPTPVIHVLIGPRQVGKTTIALQIQKSIKIRTIYVTADSPVPLDSSWIETHWKRAVAESNTSKSPVILILDELQKVRGWSETLKILWDSRSGGPEIRVLILGSSSLLMQEGLTESLAGRFFLHRCSHWSYRECKAAFGWNLEQWIFFGGYPGAASFINNETSWKRYITDSLIETVLARDVLQMSKIAKPVLLRHLFALAATLPAQFVSYTKMLGQLHDAGNTTTLAHYLKLLESAFLVSGLELFSRNKQRKRGSSPKLVLWNNALINALSTRTFNASIADSIWWGRLIENAVGACLCNNLNSIEYTITYWREGNYEVDYVVARGADIRAIEVKSGAGKKLSGLARFQSQYPEAKSLIIGGPGIPLDEFFSQDTAQWLD</sequence>
<accession>A0A0W8FS58</accession>
<dbReference type="Gene3D" id="3.40.50.300">
    <property type="entry name" value="P-loop containing nucleotide triphosphate hydrolases"/>
    <property type="match status" value="1"/>
</dbReference>
<evidence type="ECO:0000313" key="3">
    <source>
        <dbReference type="EMBL" id="KUG23743.1"/>
    </source>
</evidence>